<dbReference type="Pfam" id="PF00856">
    <property type="entry name" value="SET"/>
    <property type="match status" value="1"/>
</dbReference>
<feature type="compositionally biased region" description="Acidic residues" evidence="1">
    <location>
        <begin position="170"/>
        <end position="222"/>
    </location>
</feature>
<proteinExistence type="predicted"/>
<accession>A0A8S4HFJ8</accession>
<dbReference type="SMART" id="SM00317">
    <property type="entry name" value="SET"/>
    <property type="match status" value="1"/>
</dbReference>
<evidence type="ECO:0000313" key="3">
    <source>
        <dbReference type="EMBL" id="CAG9476718.1"/>
    </source>
</evidence>
<evidence type="ECO:0000259" key="2">
    <source>
        <dbReference type="PROSITE" id="PS50280"/>
    </source>
</evidence>
<dbReference type="SUPFAM" id="SSF82199">
    <property type="entry name" value="SET domain"/>
    <property type="match status" value="1"/>
</dbReference>
<dbReference type="InterPro" id="IPR001214">
    <property type="entry name" value="SET_dom"/>
</dbReference>
<feature type="compositionally biased region" description="Basic residues" evidence="1">
    <location>
        <begin position="299"/>
        <end position="309"/>
    </location>
</feature>
<dbReference type="PANTHER" id="PTHR46455">
    <property type="entry name" value="SET AND MYND DOMAIN CONTAINING, ARTHROPOD-SPECIFIC, MEMBER 4, ISOFORM A"/>
    <property type="match status" value="1"/>
</dbReference>
<organism evidence="3 4">
    <name type="scientific">Plasmodium vivax</name>
    <name type="common">malaria parasite P. vivax</name>
    <dbReference type="NCBI Taxonomy" id="5855"/>
    <lineage>
        <taxon>Eukaryota</taxon>
        <taxon>Sar</taxon>
        <taxon>Alveolata</taxon>
        <taxon>Apicomplexa</taxon>
        <taxon>Aconoidasida</taxon>
        <taxon>Haemosporida</taxon>
        <taxon>Plasmodiidae</taxon>
        <taxon>Plasmodium</taxon>
        <taxon>Plasmodium (Plasmodium)</taxon>
    </lineage>
</organism>
<feature type="region of interest" description="Disordered" evidence="1">
    <location>
        <begin position="115"/>
        <end position="137"/>
    </location>
</feature>
<dbReference type="PANTHER" id="PTHR46455:SF5">
    <property type="entry name" value="SET AND MYND DOMAIN CONTAINING, ARTHROPOD-SPECIFIC, MEMBER 4, ISOFORM A"/>
    <property type="match status" value="1"/>
</dbReference>
<dbReference type="Proteomes" id="UP000779233">
    <property type="component" value="Unassembled WGS sequence"/>
</dbReference>
<dbReference type="AlphaFoldDB" id="A0A8S4HFJ8"/>
<feature type="region of interest" description="Disordered" evidence="1">
    <location>
        <begin position="36"/>
        <end position="84"/>
    </location>
</feature>
<dbReference type="InterPro" id="IPR046341">
    <property type="entry name" value="SET_dom_sf"/>
</dbReference>
<feature type="domain" description="SET" evidence="2">
    <location>
        <begin position="363"/>
        <end position="559"/>
    </location>
</feature>
<dbReference type="CDD" id="cd20071">
    <property type="entry name" value="SET_SMYD"/>
    <property type="match status" value="1"/>
</dbReference>
<dbReference type="Gene3D" id="2.170.270.10">
    <property type="entry name" value="SET domain"/>
    <property type="match status" value="1"/>
</dbReference>
<comment type="caution">
    <text evidence="3">The sequence shown here is derived from an EMBL/GenBank/DDBJ whole genome shotgun (WGS) entry which is preliminary data.</text>
</comment>
<dbReference type="EMBL" id="CAJZCX010000007">
    <property type="protein sequence ID" value="CAG9476718.1"/>
    <property type="molecule type" value="Genomic_DNA"/>
</dbReference>
<feature type="region of interest" description="Disordered" evidence="1">
    <location>
        <begin position="1"/>
        <end position="21"/>
    </location>
</feature>
<feature type="compositionally biased region" description="Basic and acidic residues" evidence="1">
    <location>
        <begin position="321"/>
        <end position="337"/>
    </location>
</feature>
<evidence type="ECO:0000256" key="1">
    <source>
        <dbReference type="SAM" id="MobiDB-lite"/>
    </source>
</evidence>
<reference evidence="3" key="1">
    <citation type="submission" date="2021-09" db="EMBL/GenBank/DDBJ databases">
        <authorList>
            <consortium name="Pathogen Informatics"/>
        </authorList>
    </citation>
    <scope>NUCLEOTIDE SEQUENCE</scope>
    <source>
        <strain evidence="3">PvW1</strain>
    </source>
</reference>
<feature type="compositionally biased region" description="Basic and acidic residues" evidence="1">
    <location>
        <begin position="56"/>
        <end position="66"/>
    </location>
</feature>
<dbReference type="InterPro" id="IPR053010">
    <property type="entry name" value="SET_SmydA-8"/>
</dbReference>
<dbReference type="InterPro" id="IPR011990">
    <property type="entry name" value="TPR-like_helical_dom_sf"/>
</dbReference>
<dbReference type="PROSITE" id="PS50280">
    <property type="entry name" value="SET"/>
    <property type="match status" value="1"/>
</dbReference>
<protein>
    <submittedName>
        <fullName evidence="3">(malaria parasite P. vivax) hypothetical protein</fullName>
    </submittedName>
</protein>
<name>A0A8S4HFJ8_PLAVI</name>
<evidence type="ECO:0000313" key="4">
    <source>
        <dbReference type="Proteomes" id="UP000779233"/>
    </source>
</evidence>
<feature type="compositionally biased region" description="Basic residues" evidence="1">
    <location>
        <begin position="1"/>
        <end position="17"/>
    </location>
</feature>
<feature type="compositionally biased region" description="Acidic residues" evidence="1">
    <location>
        <begin position="338"/>
        <end position="349"/>
    </location>
</feature>
<dbReference type="Gene3D" id="1.25.40.10">
    <property type="entry name" value="Tetratricopeptide repeat domain"/>
    <property type="match status" value="1"/>
</dbReference>
<feature type="region of interest" description="Disordered" evidence="1">
    <location>
        <begin position="158"/>
        <end position="350"/>
    </location>
</feature>
<feature type="compositionally biased region" description="Acidic residues" evidence="1">
    <location>
        <begin position="232"/>
        <end position="291"/>
    </location>
</feature>
<dbReference type="VEuPathDB" id="PlasmoDB:PVPAM_090020000"/>
<gene>
    <name evidence="3" type="ORF">PVW1_090020400</name>
</gene>
<sequence length="800" mass="93124">METILRRLRRSSRKKKKMVEVDTVDEGDWAHAKTLDLEGDPFDYPDKTKQKSVKKKERENEKRETSSDDFYTFNDDLGDGNSQTRGKYLASSFSRVNGDAMNGSTEFANEYYLKKKKKRSEGRGHSNGGEYERGDTLEYEVGRKKGASRHAQLQFEKYTGETKEFSEVDSYPEVDMDAMLEGGEEQQEYAEEDEQQEYAEEDEQQEYAEEDEQQEYAEEEYTYVEADVKEEYAEEGGEEYAEGAVEEYAEEAVEEYAEEAAEEYAEEAVDEYVDEAAEESADEATDEELPDVDGGANSMHHRERRKGRMRQAEVGGKKKKMPDEDKRGSTRDRKTTDTLEESEGNEEQVEEKIEIYNNEQIDEQVEIAHVKGKGRCMFTRKNLEAGKIIFVEKPLIIITPDLNEELWAHLNKLNNEESFELPLKWHYAALCTITTLNESDFRACIDKWIPEPDREADADVFNVLNKVCEKRFAKDGRLQYFFMKKRIDPKIYDRVIQVWHYNAFGHHTDNEGLVLYNRISMLAHSCNSTACWHYGSNDSFVLRARVKLAVGDELTISYLGDDDLYKSSNIRREKLTNWLFVCMCSRCTNPIDNSRGFKCSTCGVGTFFIKSEYHDEIPIATKCNICESEVSEAMAHEYIEYEKSYIERLQETDKTDIADALAVYVQAEKIFTQHWIMYQLYTILFEGYRDNCKWEKAIFYQTQRIKYAVDVIPRANYVLAWLYEELGEAHANSISTEILQSERDFTISYEEKKRICSHFLKSIHLLEILCGYSHDYLKDSLNKYYRIDSLTSTDAPQIEE</sequence>